<reference evidence="2 3" key="1">
    <citation type="journal article" date="2020" name="Nature">
        <title>Six reference-quality genomes reveal evolution of bat adaptations.</title>
        <authorList>
            <person name="Jebb D."/>
            <person name="Huang Z."/>
            <person name="Pippel M."/>
            <person name="Hughes G.M."/>
            <person name="Lavrichenko K."/>
            <person name="Devanna P."/>
            <person name="Winkler S."/>
            <person name="Jermiin L.S."/>
            <person name="Skirmuntt E.C."/>
            <person name="Katzourakis A."/>
            <person name="Burkitt-Gray L."/>
            <person name="Ray D.A."/>
            <person name="Sullivan K.A.M."/>
            <person name="Roscito J.G."/>
            <person name="Kirilenko B.M."/>
            <person name="Davalos L.M."/>
            <person name="Corthals A.P."/>
            <person name="Power M.L."/>
            <person name="Jones G."/>
            <person name="Ransome R.D."/>
            <person name="Dechmann D.K.N."/>
            <person name="Locatelli A.G."/>
            <person name="Puechmaille S.J."/>
            <person name="Fedrigo O."/>
            <person name="Jarvis E.D."/>
            <person name="Hiller M."/>
            <person name="Vernes S.C."/>
            <person name="Myers E.W."/>
            <person name="Teeling E.C."/>
        </authorList>
    </citation>
    <scope>NUCLEOTIDE SEQUENCE [LARGE SCALE GENOMIC DNA]</scope>
    <source>
        <strain evidence="2">MMolMol1</strain>
        <tissue evidence="2">Muscle</tissue>
    </source>
</reference>
<sequence>MCRGPAWTTHANTPWGRNSTDIGMCVCRRISRESKMLTLKPWRGSANFRRAAVRYGNTELGRQLIFTGYRLPGSDCQGRPTDSPSYLGSRGAAHIRRREPGKFQKSCFGLGKFKKLLLESKKSQKMKCNRLPRPAACREVQWCLPLALLIIAPGSTSARHQTGALSGRRPHWAPSRAPRQTAAGASVWKPASDSALSHAHPALPRLLRTDVNCQGISERVSSPVIQPPGRLEAA</sequence>
<dbReference type="EMBL" id="JACASF010000016">
    <property type="protein sequence ID" value="KAF6426509.1"/>
    <property type="molecule type" value="Genomic_DNA"/>
</dbReference>
<evidence type="ECO:0000313" key="3">
    <source>
        <dbReference type="Proteomes" id="UP000550707"/>
    </source>
</evidence>
<comment type="caution">
    <text evidence="2">The sequence shown here is derived from an EMBL/GenBank/DDBJ whole genome shotgun (WGS) entry which is preliminary data.</text>
</comment>
<proteinExistence type="predicted"/>
<evidence type="ECO:0000313" key="2">
    <source>
        <dbReference type="EMBL" id="KAF6426509.1"/>
    </source>
</evidence>
<evidence type="ECO:0000256" key="1">
    <source>
        <dbReference type="SAM" id="MobiDB-lite"/>
    </source>
</evidence>
<accession>A0A7J8DU52</accession>
<protein>
    <submittedName>
        <fullName evidence="2">Uncharacterized protein</fullName>
    </submittedName>
</protein>
<organism evidence="2 3">
    <name type="scientific">Molossus molossus</name>
    <name type="common">Pallas' mastiff bat</name>
    <name type="synonym">Vespertilio molossus</name>
    <dbReference type="NCBI Taxonomy" id="27622"/>
    <lineage>
        <taxon>Eukaryota</taxon>
        <taxon>Metazoa</taxon>
        <taxon>Chordata</taxon>
        <taxon>Craniata</taxon>
        <taxon>Vertebrata</taxon>
        <taxon>Euteleostomi</taxon>
        <taxon>Mammalia</taxon>
        <taxon>Eutheria</taxon>
        <taxon>Laurasiatheria</taxon>
        <taxon>Chiroptera</taxon>
        <taxon>Yangochiroptera</taxon>
        <taxon>Molossidae</taxon>
        <taxon>Molossus</taxon>
    </lineage>
</organism>
<name>A0A7J8DU52_MOLMO</name>
<gene>
    <name evidence="2" type="ORF">HJG59_009197</name>
</gene>
<dbReference type="InParanoid" id="A0A7J8DU52"/>
<dbReference type="Proteomes" id="UP000550707">
    <property type="component" value="Unassembled WGS sequence"/>
</dbReference>
<keyword evidence="3" id="KW-1185">Reference proteome</keyword>
<dbReference type="AlphaFoldDB" id="A0A7J8DU52"/>
<feature type="region of interest" description="Disordered" evidence="1">
    <location>
        <begin position="160"/>
        <end position="189"/>
    </location>
</feature>